<evidence type="ECO:0000259" key="8">
    <source>
        <dbReference type="Pfam" id="PF17042"/>
    </source>
</evidence>
<evidence type="ECO:0000313" key="10">
    <source>
        <dbReference type="Proteomes" id="UP000867745"/>
    </source>
</evidence>
<dbReference type="InterPro" id="IPR010737">
    <property type="entry name" value="4-carb_acid_sugar_kinase_N"/>
</dbReference>
<gene>
    <name evidence="9" type="ORF">JAW44_000940</name>
</gene>
<comment type="similarity">
    <text evidence="1">Belongs to the four-carbon acid sugar kinase family.</text>
</comment>
<evidence type="ECO:0000256" key="5">
    <source>
        <dbReference type="ARBA" id="ARBA00022840"/>
    </source>
</evidence>
<feature type="domain" description="Four-carbon acid sugar kinase N-terminal" evidence="7">
    <location>
        <begin position="10"/>
        <end position="224"/>
    </location>
</feature>
<organism evidence="9 10">
    <name type="scientific">Citrobacter werkmanii</name>
    <dbReference type="NCBI Taxonomy" id="67827"/>
    <lineage>
        <taxon>Bacteria</taxon>
        <taxon>Pseudomonadati</taxon>
        <taxon>Pseudomonadota</taxon>
        <taxon>Gammaproteobacteria</taxon>
        <taxon>Enterobacterales</taxon>
        <taxon>Enterobacteriaceae</taxon>
        <taxon>Citrobacter</taxon>
        <taxon>Citrobacter freundii complex</taxon>
    </lineage>
</organism>
<dbReference type="RefSeq" id="WP_137365527.1">
    <property type="nucleotide sequence ID" value="NZ_JAYMFA010000001.1"/>
</dbReference>
<dbReference type="Pfam" id="PF07005">
    <property type="entry name" value="SBD_N"/>
    <property type="match status" value="1"/>
</dbReference>
<evidence type="ECO:0000256" key="1">
    <source>
        <dbReference type="ARBA" id="ARBA00005715"/>
    </source>
</evidence>
<dbReference type="NCBIfam" id="NF047819">
    <property type="entry name" value="ThrnKinDtnkGamma"/>
    <property type="match status" value="1"/>
</dbReference>
<dbReference type="EMBL" id="DACUGV010000001">
    <property type="protein sequence ID" value="HAT7591233.1"/>
    <property type="molecule type" value="Genomic_DNA"/>
</dbReference>
<dbReference type="SUPFAM" id="SSF142764">
    <property type="entry name" value="YgbK-like"/>
    <property type="match status" value="1"/>
</dbReference>
<proteinExistence type="inferred from homology"/>
<feature type="domain" description="Four-carbon acid sugar kinase nucleotide binding" evidence="8">
    <location>
        <begin position="237"/>
        <end position="401"/>
    </location>
</feature>
<dbReference type="AlphaFoldDB" id="A0AA37Z734"/>
<protein>
    <submittedName>
        <fullName evidence="9">Four-carbon acid sugar kinase family protein</fullName>
    </submittedName>
</protein>
<keyword evidence="2" id="KW-0808">Transferase</keyword>
<evidence type="ECO:0000313" key="9">
    <source>
        <dbReference type="EMBL" id="HAT7591233.1"/>
    </source>
</evidence>
<evidence type="ECO:0000256" key="2">
    <source>
        <dbReference type="ARBA" id="ARBA00022679"/>
    </source>
</evidence>
<dbReference type="InterPro" id="IPR031475">
    <property type="entry name" value="NBD_C"/>
</dbReference>
<evidence type="ECO:0000256" key="3">
    <source>
        <dbReference type="ARBA" id="ARBA00022741"/>
    </source>
</evidence>
<keyword evidence="6" id="KW-0119">Carbohydrate metabolism</keyword>
<keyword evidence="3" id="KW-0547">Nucleotide-binding</keyword>
<dbReference type="Proteomes" id="UP000867745">
    <property type="component" value="Unassembled WGS sequence"/>
</dbReference>
<comment type="caution">
    <text evidence="9">The sequence shown here is derived from an EMBL/GenBank/DDBJ whole genome shotgun (WGS) entry which is preliminary data.</text>
</comment>
<evidence type="ECO:0000259" key="7">
    <source>
        <dbReference type="Pfam" id="PF07005"/>
    </source>
</evidence>
<dbReference type="Gene3D" id="3.40.50.10840">
    <property type="entry name" value="Putative sugar-binding, N-terminal domain"/>
    <property type="match status" value="1"/>
</dbReference>
<evidence type="ECO:0000256" key="6">
    <source>
        <dbReference type="ARBA" id="ARBA00023277"/>
    </source>
</evidence>
<keyword evidence="5" id="KW-0067">ATP-binding</keyword>
<dbReference type="GO" id="GO:0005524">
    <property type="term" value="F:ATP binding"/>
    <property type="evidence" value="ECO:0007669"/>
    <property type="project" value="UniProtKB-KW"/>
</dbReference>
<dbReference type="InterPro" id="IPR037051">
    <property type="entry name" value="4-carb_acid_sugar_kinase_N_sf"/>
</dbReference>
<dbReference type="Gene3D" id="3.40.980.20">
    <property type="entry name" value="Four-carbon acid sugar kinase, nucleotide binding domain"/>
    <property type="match status" value="1"/>
</dbReference>
<reference evidence="9" key="1">
    <citation type="journal article" date="2018" name="Genome Biol.">
        <title>SKESA: strategic k-mer extension for scrupulous assemblies.</title>
        <authorList>
            <person name="Souvorov A."/>
            <person name="Agarwala R."/>
            <person name="Lipman D.J."/>
        </authorList>
    </citation>
    <scope>NUCLEOTIDE SEQUENCE</scope>
    <source>
        <strain evidence="9">RS189</strain>
    </source>
</reference>
<keyword evidence="4 9" id="KW-0418">Kinase</keyword>
<accession>A0AA37Z734</accession>
<dbReference type="Pfam" id="PF17042">
    <property type="entry name" value="NBD_C"/>
    <property type="match status" value="1"/>
</dbReference>
<sequence length="414" mass="44303">MSKHVANPQILVIADDFTGGNDAGVSLALTGMTVNVAFTLPCAEETDVLIVNSDSRALDAPQAAARVNALALACHADSRALWLKKMDSTLRGNPGAEVDALMQVTGKNLAIVAPAYPQAGRTTEQGLCLVHGVPVTETEFASDPKTPVASADICAVLQAQTSIKCRTMSLSDGLQRLQEPSVDMSQIWVVDAQSNADLDAIVGEVMKRNDSPLLVGSAGICDALARRVQRVSARRLLAIVGSMSEIAQRQIAAVSWDQQVETVFIDIEDMFKGTMDAHVARIIGVLASGKHCIVHTCPDKEARHHIPHLCACWQVSRAQLGEKICQFLGQLTRQVLDDVSPAALYLSGGDVAMAVAEALEATGFRITDRVAQCVPYGHFAGGRWQRPVMTKAGGYGDETTLRQVLHAIEEKMSE</sequence>
<reference evidence="9" key="2">
    <citation type="submission" date="2020-11" db="EMBL/GenBank/DDBJ databases">
        <authorList>
            <consortium name="NCBI Pathogen Detection Project"/>
        </authorList>
    </citation>
    <scope>NUCLEOTIDE SEQUENCE</scope>
    <source>
        <strain evidence="9">RS189</strain>
    </source>
</reference>
<evidence type="ECO:0000256" key="4">
    <source>
        <dbReference type="ARBA" id="ARBA00022777"/>
    </source>
</evidence>
<dbReference type="GO" id="GO:0016301">
    <property type="term" value="F:kinase activity"/>
    <property type="evidence" value="ECO:0007669"/>
    <property type="project" value="UniProtKB-KW"/>
</dbReference>
<dbReference type="InterPro" id="IPR042213">
    <property type="entry name" value="NBD_C_sf"/>
</dbReference>
<name>A0AA37Z734_9ENTR</name>